<dbReference type="InterPro" id="IPR025291">
    <property type="entry name" value="DUF4153"/>
</dbReference>
<feature type="transmembrane region" description="Helical" evidence="1">
    <location>
        <begin position="327"/>
        <end position="347"/>
    </location>
</feature>
<proteinExistence type="predicted"/>
<organism evidence="2 3">
    <name type="scientific">Brevibacillus brevis</name>
    <name type="common">Bacillus brevis</name>
    <dbReference type="NCBI Taxonomy" id="1393"/>
    <lineage>
        <taxon>Bacteria</taxon>
        <taxon>Bacillati</taxon>
        <taxon>Bacillota</taxon>
        <taxon>Bacilli</taxon>
        <taxon>Bacillales</taxon>
        <taxon>Paenibacillaceae</taxon>
        <taxon>Brevibacillus</taxon>
    </lineage>
</organism>
<evidence type="ECO:0000256" key="1">
    <source>
        <dbReference type="SAM" id="Phobius"/>
    </source>
</evidence>
<dbReference type="Pfam" id="PF13687">
    <property type="entry name" value="DUF4153"/>
    <property type="match status" value="1"/>
</dbReference>
<gene>
    <name evidence="2" type="ORF">FPS98_30455</name>
</gene>
<feature type="transmembrane region" description="Helical" evidence="1">
    <location>
        <begin position="208"/>
        <end position="227"/>
    </location>
</feature>
<accession>A0A517IGF2</accession>
<dbReference type="Proteomes" id="UP000317713">
    <property type="component" value="Chromosome"/>
</dbReference>
<dbReference type="AlphaFoldDB" id="A0A517IGF2"/>
<feature type="transmembrane region" description="Helical" evidence="1">
    <location>
        <begin position="397"/>
        <end position="414"/>
    </location>
</feature>
<feature type="transmembrane region" description="Helical" evidence="1">
    <location>
        <begin position="248"/>
        <end position="278"/>
    </location>
</feature>
<feature type="transmembrane region" description="Helical" evidence="1">
    <location>
        <begin position="367"/>
        <end position="385"/>
    </location>
</feature>
<reference evidence="2 3" key="1">
    <citation type="submission" date="2019-07" db="EMBL/GenBank/DDBJ databases">
        <title>Characterization of Brevibacillus brevis HK544, as a potential biocontrol agent.</title>
        <authorList>
            <person name="Kim H."/>
        </authorList>
    </citation>
    <scope>NUCLEOTIDE SEQUENCE [LARGE SCALE GENOMIC DNA]</scope>
    <source>
        <strain evidence="2 3">HK544</strain>
    </source>
</reference>
<feature type="transmembrane region" description="Helical" evidence="1">
    <location>
        <begin position="298"/>
        <end position="320"/>
    </location>
</feature>
<evidence type="ECO:0000313" key="2">
    <source>
        <dbReference type="EMBL" id="QDS37959.1"/>
    </source>
</evidence>
<protein>
    <submittedName>
        <fullName evidence="2">DUF4173 domain-containing protein</fullName>
    </submittedName>
</protein>
<dbReference type="EMBL" id="CP042161">
    <property type="protein sequence ID" value="QDS37959.1"/>
    <property type="molecule type" value="Genomic_DNA"/>
</dbReference>
<keyword evidence="1" id="KW-0472">Membrane</keyword>
<evidence type="ECO:0000313" key="3">
    <source>
        <dbReference type="Proteomes" id="UP000317713"/>
    </source>
</evidence>
<feature type="transmembrane region" description="Helical" evidence="1">
    <location>
        <begin position="36"/>
        <end position="54"/>
    </location>
</feature>
<dbReference type="RefSeq" id="WP_144619436.1">
    <property type="nucleotide sequence ID" value="NZ_CP042161.1"/>
</dbReference>
<feature type="transmembrane region" description="Helical" evidence="1">
    <location>
        <begin position="66"/>
        <end position="85"/>
    </location>
</feature>
<keyword evidence="1" id="KW-1133">Transmembrane helix</keyword>
<feature type="transmembrane region" description="Helical" evidence="1">
    <location>
        <begin position="12"/>
        <end position="30"/>
    </location>
</feature>
<name>A0A517IGF2_BREBE</name>
<feature type="transmembrane region" description="Helical" evidence="1">
    <location>
        <begin position="91"/>
        <end position="109"/>
    </location>
</feature>
<sequence length="495" mass="57896">MADVTQEQKGLQWLLLGAFGIGLLFDWMFYGKGLGISYLLFVIGLYGLFIWQARKRIHIRFSRKQVFDWVWTLPIFLLAFTFFLFSNPHFHLFNLLLIPFLFVIQTILITKRHQAKWYEAGFFMEMMETLLLYTPKYTCLPFRLTKEWIKGRVNQEKYGVMKKVFIGIGISVPLLVIVLSLLSNADSVFGHFLGQIPRRVIDVNSLEAIFRMMLIAIITILVFAYLYSLFGKREEVVELPVPEDDKKIVWDGVILVTILAIINMVYTAFTYIQISYLFSGAKRVLPDELTYAEYARNGFNELVTVTVINFLILLCTMHFASRAKPMLYRIIQVLLSVLTICTGFMLVSAYFRLSLYEDAYGYTHTRLLAHVFMIFLFVLFIIALLKIWRDGFSLIKYYAIVTLVSYVILNYINMDVIIAKNNVQRYHATGHIDIEYLSELSYDAIPVVMELVRDKKIEDRFMEMLQERKEILNEDNSWQSFNLSEYRAKAYLPSK</sequence>
<feature type="transmembrane region" description="Helical" evidence="1">
    <location>
        <begin position="164"/>
        <end position="183"/>
    </location>
</feature>
<keyword evidence="1" id="KW-0812">Transmembrane</keyword>